<accession>A0A6J5TI18</accession>
<dbReference type="AlphaFoldDB" id="A0A6J5TI18"/>
<proteinExistence type="predicted"/>
<dbReference type="Pfam" id="PF08284">
    <property type="entry name" value="RVP_2"/>
    <property type="match status" value="1"/>
</dbReference>
<organism evidence="1 2">
    <name type="scientific">Prunus armeniaca</name>
    <name type="common">Apricot</name>
    <name type="synonym">Armeniaca vulgaris</name>
    <dbReference type="NCBI Taxonomy" id="36596"/>
    <lineage>
        <taxon>Eukaryota</taxon>
        <taxon>Viridiplantae</taxon>
        <taxon>Streptophyta</taxon>
        <taxon>Embryophyta</taxon>
        <taxon>Tracheophyta</taxon>
        <taxon>Spermatophyta</taxon>
        <taxon>Magnoliopsida</taxon>
        <taxon>eudicotyledons</taxon>
        <taxon>Gunneridae</taxon>
        <taxon>Pentapetalae</taxon>
        <taxon>rosids</taxon>
        <taxon>fabids</taxon>
        <taxon>Rosales</taxon>
        <taxon>Rosaceae</taxon>
        <taxon>Amygdaloideae</taxon>
        <taxon>Amygdaleae</taxon>
        <taxon>Prunus</taxon>
    </lineage>
</organism>
<dbReference type="EMBL" id="CAEKDK010000001">
    <property type="protein sequence ID" value="CAB4263576.1"/>
    <property type="molecule type" value="Genomic_DNA"/>
</dbReference>
<sequence length="138" mass="15441">MNEAEDAAPVVASTILVSRQLAFTLFDSRVTHSSVSSRFARKISGKPVKLESEFYVATPSREVLNCKEMLKGYAITITGRELGADFMDMYNFDVIQGMDWKKRCVGFLASVFEAKKEGSQMQDIPVVKDYADVLLEDI</sequence>
<dbReference type="Proteomes" id="UP000507222">
    <property type="component" value="Unassembled WGS sequence"/>
</dbReference>
<name>A0A6J5TI18_PRUAR</name>
<reference evidence="1 2" key="1">
    <citation type="submission" date="2020-05" db="EMBL/GenBank/DDBJ databases">
        <authorList>
            <person name="Campoy J."/>
            <person name="Schneeberger K."/>
            <person name="Spophaly S."/>
        </authorList>
    </citation>
    <scope>NUCLEOTIDE SEQUENCE [LARGE SCALE GENOMIC DNA]</scope>
    <source>
        <strain evidence="1">PruArmRojPasFocal</strain>
    </source>
</reference>
<protein>
    <submittedName>
        <fullName evidence="1">Uncharacterized protein</fullName>
    </submittedName>
</protein>
<dbReference type="CDD" id="cd00303">
    <property type="entry name" value="retropepsin_like"/>
    <property type="match status" value="1"/>
</dbReference>
<evidence type="ECO:0000313" key="1">
    <source>
        <dbReference type="EMBL" id="CAB4263576.1"/>
    </source>
</evidence>
<evidence type="ECO:0000313" key="2">
    <source>
        <dbReference type="Proteomes" id="UP000507222"/>
    </source>
</evidence>
<gene>
    <name evidence="1" type="ORF">CURHAP_LOCUS4102</name>
</gene>